<gene>
    <name evidence="1" type="ORF">H8F23_20375</name>
</gene>
<dbReference type="RefSeq" id="WP_194935575.1">
    <property type="nucleotide sequence ID" value="NZ_JACOPX010000014.1"/>
</dbReference>
<dbReference type="EMBL" id="JACOPX010000014">
    <property type="protein sequence ID" value="MBF6035615.1"/>
    <property type="molecule type" value="Genomic_DNA"/>
</dbReference>
<organism evidence="1 2">
    <name type="scientific">Pseudomonas neuropathica</name>
    <dbReference type="NCBI Taxonomy" id="2730425"/>
    <lineage>
        <taxon>Bacteria</taxon>
        <taxon>Pseudomonadati</taxon>
        <taxon>Pseudomonadota</taxon>
        <taxon>Gammaproteobacteria</taxon>
        <taxon>Pseudomonadales</taxon>
        <taxon>Pseudomonadaceae</taxon>
        <taxon>Pseudomonas</taxon>
    </lineage>
</organism>
<keyword evidence="2" id="KW-1185">Reference proteome</keyword>
<accession>A0ABS0BT26</accession>
<protein>
    <submittedName>
        <fullName evidence="1">Uncharacterized protein</fullName>
    </submittedName>
</protein>
<evidence type="ECO:0000313" key="1">
    <source>
        <dbReference type="EMBL" id="MBF6035615.1"/>
    </source>
</evidence>
<name>A0ABS0BT26_9PSED</name>
<reference evidence="1 2" key="1">
    <citation type="submission" date="2020-08" db="EMBL/GenBank/DDBJ databases">
        <title>Description of novel Pseudomonas species.</title>
        <authorList>
            <person name="Duman M."/>
            <person name="Mulet M."/>
            <person name="Altun S."/>
            <person name="Saticioglu I.B."/>
            <person name="Lalucat J."/>
            <person name="Garcia-Valdes E."/>
        </authorList>
    </citation>
    <scope>NUCLEOTIDE SEQUENCE [LARGE SCALE GENOMIC DNA]</scope>
    <source>
        <strain evidence="1 2">P155</strain>
    </source>
</reference>
<evidence type="ECO:0000313" key="2">
    <source>
        <dbReference type="Proteomes" id="UP000722111"/>
    </source>
</evidence>
<proteinExistence type="predicted"/>
<dbReference type="Proteomes" id="UP000722111">
    <property type="component" value="Unassembled WGS sequence"/>
</dbReference>
<comment type="caution">
    <text evidence="1">The sequence shown here is derived from an EMBL/GenBank/DDBJ whole genome shotgun (WGS) entry which is preliminary data.</text>
</comment>
<sequence length="162" mass="18477">MISHEQIVHFSEQLSKGKAEAEAARNIMKFMCAGVGLVLQDEEVSPIVKSAFAAAHKYWFEGGKNEKELNAARVKCWDFLEAKGRDVDIEDNEDAAVRALFCVMYPDRVSDEDFVQESFEWFFEMINRIGDFSQAFEKLATKVALDGGADHKRPTRWLPQPR</sequence>